<dbReference type="Proteomes" id="UP001187192">
    <property type="component" value="Unassembled WGS sequence"/>
</dbReference>
<dbReference type="AlphaFoldDB" id="A0AA88AIC8"/>
<organism evidence="2 3">
    <name type="scientific">Ficus carica</name>
    <name type="common">Common fig</name>
    <dbReference type="NCBI Taxonomy" id="3494"/>
    <lineage>
        <taxon>Eukaryota</taxon>
        <taxon>Viridiplantae</taxon>
        <taxon>Streptophyta</taxon>
        <taxon>Embryophyta</taxon>
        <taxon>Tracheophyta</taxon>
        <taxon>Spermatophyta</taxon>
        <taxon>Magnoliopsida</taxon>
        <taxon>eudicotyledons</taxon>
        <taxon>Gunneridae</taxon>
        <taxon>Pentapetalae</taxon>
        <taxon>rosids</taxon>
        <taxon>fabids</taxon>
        <taxon>Rosales</taxon>
        <taxon>Moraceae</taxon>
        <taxon>Ficeae</taxon>
        <taxon>Ficus</taxon>
    </lineage>
</organism>
<proteinExistence type="predicted"/>
<feature type="region of interest" description="Disordered" evidence="1">
    <location>
        <begin position="37"/>
        <end position="88"/>
    </location>
</feature>
<name>A0AA88AIC8_FICCA</name>
<protein>
    <submittedName>
        <fullName evidence="2">Uncharacterized protein</fullName>
    </submittedName>
</protein>
<evidence type="ECO:0000313" key="2">
    <source>
        <dbReference type="EMBL" id="GMN51247.1"/>
    </source>
</evidence>
<accession>A0AA88AIC8</accession>
<gene>
    <name evidence="2" type="ORF">TIFTF001_020400</name>
</gene>
<reference evidence="2" key="1">
    <citation type="submission" date="2023-07" db="EMBL/GenBank/DDBJ databases">
        <title>draft genome sequence of fig (Ficus carica).</title>
        <authorList>
            <person name="Takahashi T."/>
            <person name="Nishimura K."/>
        </authorList>
    </citation>
    <scope>NUCLEOTIDE SEQUENCE</scope>
</reference>
<evidence type="ECO:0000313" key="3">
    <source>
        <dbReference type="Proteomes" id="UP001187192"/>
    </source>
</evidence>
<feature type="region of interest" description="Disordered" evidence="1">
    <location>
        <begin position="103"/>
        <end position="125"/>
    </location>
</feature>
<keyword evidence="3" id="KW-1185">Reference proteome</keyword>
<evidence type="ECO:0000256" key="1">
    <source>
        <dbReference type="SAM" id="MobiDB-lite"/>
    </source>
</evidence>
<dbReference type="EMBL" id="BTGU01000037">
    <property type="protein sequence ID" value="GMN51247.1"/>
    <property type="molecule type" value="Genomic_DNA"/>
</dbReference>
<comment type="caution">
    <text evidence="2">The sequence shown here is derived from an EMBL/GenBank/DDBJ whole genome shotgun (WGS) entry which is preliminary data.</text>
</comment>
<sequence length="226" mass="26164">MHHYQLMIPQLMPNGMRIFLGELGGPQPQLDVPEVETAGKELRKPPPKVKNVKPLEGLHRNPIRNYSQGRGRRKRLQRWQRQLRQPSPLKLSNLHRSLTLNHSPSFRMCRSNPLSKKQRVDEKSKRKALAKRKEPAKAIVPESNVEPQLTEEEEVNVEVNLPRGTSLFQNKKLSVQIMHQLLTDVDTDTGMGLIYHSTDKVVEQREQIKELEEIDRECGEKLLDIE</sequence>